<keyword evidence="3" id="KW-1185">Reference proteome</keyword>
<name>A0AAW2DK91_9ROSI</name>
<reference evidence="2 3" key="1">
    <citation type="submission" date="2024-01" db="EMBL/GenBank/DDBJ databases">
        <title>A telomere-to-telomere, gap-free genome of sweet tea (Lithocarpus litseifolius).</title>
        <authorList>
            <person name="Zhou J."/>
        </authorList>
    </citation>
    <scope>NUCLEOTIDE SEQUENCE [LARGE SCALE GENOMIC DNA]</scope>
    <source>
        <strain evidence="2">Zhou-2022a</strain>
        <tissue evidence="2">Leaf</tissue>
    </source>
</reference>
<feature type="compositionally biased region" description="Low complexity" evidence="1">
    <location>
        <begin position="192"/>
        <end position="211"/>
    </location>
</feature>
<proteinExistence type="predicted"/>
<gene>
    <name evidence="2" type="ORF">SO802_006215</name>
</gene>
<evidence type="ECO:0000313" key="3">
    <source>
        <dbReference type="Proteomes" id="UP001459277"/>
    </source>
</evidence>
<evidence type="ECO:0000313" key="2">
    <source>
        <dbReference type="EMBL" id="KAL0011107.1"/>
    </source>
</evidence>
<feature type="region of interest" description="Disordered" evidence="1">
    <location>
        <begin position="186"/>
        <end position="211"/>
    </location>
</feature>
<evidence type="ECO:0000256" key="1">
    <source>
        <dbReference type="SAM" id="MobiDB-lite"/>
    </source>
</evidence>
<accession>A0AAW2DK91</accession>
<protein>
    <submittedName>
        <fullName evidence="2">Uncharacterized protein</fullName>
    </submittedName>
</protein>
<organism evidence="2 3">
    <name type="scientific">Lithocarpus litseifolius</name>
    <dbReference type="NCBI Taxonomy" id="425828"/>
    <lineage>
        <taxon>Eukaryota</taxon>
        <taxon>Viridiplantae</taxon>
        <taxon>Streptophyta</taxon>
        <taxon>Embryophyta</taxon>
        <taxon>Tracheophyta</taxon>
        <taxon>Spermatophyta</taxon>
        <taxon>Magnoliopsida</taxon>
        <taxon>eudicotyledons</taxon>
        <taxon>Gunneridae</taxon>
        <taxon>Pentapetalae</taxon>
        <taxon>rosids</taxon>
        <taxon>fabids</taxon>
        <taxon>Fagales</taxon>
        <taxon>Fagaceae</taxon>
        <taxon>Lithocarpus</taxon>
    </lineage>
</organism>
<comment type="caution">
    <text evidence="2">The sequence shown here is derived from an EMBL/GenBank/DDBJ whole genome shotgun (WGS) entry which is preliminary data.</text>
</comment>
<dbReference type="Proteomes" id="UP001459277">
    <property type="component" value="Unassembled WGS sequence"/>
</dbReference>
<dbReference type="EMBL" id="JAZDWU010000002">
    <property type="protein sequence ID" value="KAL0011107.1"/>
    <property type="molecule type" value="Genomic_DNA"/>
</dbReference>
<dbReference type="AlphaFoldDB" id="A0AAW2DK91"/>
<sequence length="294" mass="32674">MVAMALQAAKEIREIQVQKILNGLTSVREAEYRVSHVPTQIRWNKPLQERQIQMTCHISDQDPIYSDPQASIKSPLRSTPISAPITPIHKISAPIHSDLRSVHSDPQNLRSDPLRSPLRSLRSTPISAPITPIHISIALIHPDQAHLRSDPLRSLLRSLRSTPTSAPITPIHISIALIHSDQAHLRSDPLRSTSSDPHSDPHLPSSDPLMDLDLSTPEGVMANLSGCAGELMKCSSKVFGQIPKKIQEKRNALNSLTLQDKDGSLCTEINCLRREINDLLDDEEIYWGQRAKAH</sequence>